<dbReference type="InterPro" id="IPR019734">
    <property type="entry name" value="TPR_rpt"/>
</dbReference>
<dbReference type="GO" id="GO:0003755">
    <property type="term" value="F:peptidyl-prolyl cis-trans isomerase activity"/>
    <property type="evidence" value="ECO:0007669"/>
    <property type="project" value="UniProtKB-EC"/>
</dbReference>
<dbReference type="Pfam" id="PF14559">
    <property type="entry name" value="TPR_19"/>
    <property type="match status" value="1"/>
</dbReference>
<dbReference type="Gene3D" id="1.25.40.10">
    <property type="entry name" value="Tetratricopeptide repeat domain"/>
    <property type="match status" value="1"/>
</dbReference>
<accession>U6LVB8</accession>
<dbReference type="SUPFAM" id="SSF48452">
    <property type="entry name" value="TPR-like"/>
    <property type="match status" value="1"/>
</dbReference>
<dbReference type="AlphaFoldDB" id="U6LVB8"/>
<comment type="catalytic activity">
    <reaction evidence="1">
        <text>[protein]-peptidylproline (omega=180) = [protein]-peptidylproline (omega=0)</text>
        <dbReference type="Rhea" id="RHEA:16237"/>
        <dbReference type="Rhea" id="RHEA-COMP:10747"/>
        <dbReference type="Rhea" id="RHEA-COMP:10748"/>
        <dbReference type="ChEBI" id="CHEBI:83833"/>
        <dbReference type="ChEBI" id="CHEBI:83834"/>
        <dbReference type="EC" id="5.2.1.8"/>
    </reaction>
</comment>
<feature type="region of interest" description="Disordered" evidence="5">
    <location>
        <begin position="231"/>
        <end position="253"/>
    </location>
</feature>
<keyword evidence="7" id="KW-1185">Reference proteome</keyword>
<protein>
    <recommendedName>
        <fullName evidence="2">peptidylprolyl isomerase</fullName>
        <ecNumber evidence="2">5.2.1.8</ecNumber>
    </recommendedName>
</protein>
<dbReference type="OrthoDB" id="433738at2759"/>
<sequence length="441" mass="48470">MEPPARMNEEKDASSTMQCSSASVPHEADELYKNSSDAAAPSDDFTSSADAVKEEGLRAFRAGDWRSATDAWSRGLRTLEYILAREDEFDEDKKKEFVTMQQSYLLNLSLSTLKEGRWAACILYCDKALQRDPKALKALYRKAQAQQGLGDFDGALATIDRYLSVSPDSPLAVSLQTQLRHLKAAHAVKEKKLLQGMFRNLEHDPRSEAAAAAAAAEAATKNKGLLGSVKDWFRGSGSKQQPSTDGAQQQSQNIQEDIATVQRAMRAAGMNSTNSNKDCNEGAMAEAVAALFGGKDKPGNANIEELKKLTSFLNKYQTMHGEGASFMDKMKFRVSLVWFGIQHICASIGCKLCQKRKRSQGQEQTGHEWEDLRSTASASSSSPPSGFKVNRDILNRTPSRQKGRVTEATAANRRRQRQQLTKGTTSRNKVEDLGELSASES</sequence>
<feature type="compositionally biased region" description="Polar residues" evidence="5">
    <location>
        <begin position="237"/>
        <end position="253"/>
    </location>
</feature>
<evidence type="ECO:0000256" key="2">
    <source>
        <dbReference type="ARBA" id="ARBA00013194"/>
    </source>
</evidence>
<evidence type="ECO:0000256" key="3">
    <source>
        <dbReference type="ARBA" id="ARBA00023110"/>
    </source>
</evidence>
<dbReference type="Proteomes" id="UP000030750">
    <property type="component" value="Unassembled WGS sequence"/>
</dbReference>
<feature type="region of interest" description="Disordered" evidence="5">
    <location>
        <begin position="361"/>
        <end position="441"/>
    </location>
</feature>
<reference evidence="6" key="2">
    <citation type="submission" date="2013-10" db="EMBL/GenBank/DDBJ databases">
        <authorList>
            <person name="Aslett M."/>
        </authorList>
    </citation>
    <scope>NUCLEOTIDE SEQUENCE [LARGE SCALE GENOMIC DNA]</scope>
    <source>
        <strain evidence="6">Houghton</strain>
    </source>
</reference>
<feature type="compositionally biased region" description="Polar residues" evidence="5">
    <location>
        <begin position="14"/>
        <end position="23"/>
    </location>
</feature>
<feature type="region of interest" description="Disordered" evidence="5">
    <location>
        <begin position="1"/>
        <end position="48"/>
    </location>
</feature>
<keyword evidence="3" id="KW-0697">Rotamase</keyword>
<name>U6LVB8_9EIME</name>
<proteinExistence type="predicted"/>
<evidence type="ECO:0000256" key="4">
    <source>
        <dbReference type="ARBA" id="ARBA00023235"/>
    </source>
</evidence>
<evidence type="ECO:0000256" key="5">
    <source>
        <dbReference type="SAM" id="MobiDB-lite"/>
    </source>
</evidence>
<evidence type="ECO:0000313" key="6">
    <source>
        <dbReference type="EMBL" id="CDJ53213.1"/>
    </source>
</evidence>
<dbReference type="SMART" id="SM00028">
    <property type="entry name" value="TPR"/>
    <property type="match status" value="2"/>
</dbReference>
<dbReference type="VEuPathDB" id="ToxoDB:EBH_0055330"/>
<organism evidence="6 7">
    <name type="scientific">Eimeria brunetti</name>
    <dbReference type="NCBI Taxonomy" id="51314"/>
    <lineage>
        <taxon>Eukaryota</taxon>
        <taxon>Sar</taxon>
        <taxon>Alveolata</taxon>
        <taxon>Apicomplexa</taxon>
        <taxon>Conoidasida</taxon>
        <taxon>Coccidia</taxon>
        <taxon>Eucoccidiorida</taxon>
        <taxon>Eimeriorina</taxon>
        <taxon>Eimeriidae</taxon>
        <taxon>Eimeria</taxon>
    </lineage>
</organism>
<dbReference type="PANTHER" id="PTHR46512">
    <property type="entry name" value="PEPTIDYLPROLYL ISOMERASE"/>
    <property type="match status" value="1"/>
</dbReference>
<dbReference type="PANTHER" id="PTHR46512:SF9">
    <property type="entry name" value="PEPTIDYLPROLYL ISOMERASE"/>
    <property type="match status" value="1"/>
</dbReference>
<dbReference type="EC" id="5.2.1.8" evidence="2"/>
<dbReference type="InterPro" id="IPR011990">
    <property type="entry name" value="TPR-like_helical_dom_sf"/>
</dbReference>
<dbReference type="EMBL" id="HG713280">
    <property type="protein sequence ID" value="CDJ53213.1"/>
    <property type="molecule type" value="Genomic_DNA"/>
</dbReference>
<keyword evidence="4" id="KW-0413">Isomerase</keyword>
<reference evidence="6" key="1">
    <citation type="submission" date="2013-10" db="EMBL/GenBank/DDBJ databases">
        <title>Genomic analysis of the causative agents of coccidiosis in chickens.</title>
        <authorList>
            <person name="Reid A.J."/>
            <person name="Blake D."/>
            <person name="Billington K."/>
            <person name="Browne H."/>
            <person name="Dunn M."/>
            <person name="Hung S."/>
            <person name="Kawahara F."/>
            <person name="Miranda-Saavedra D."/>
            <person name="Mourier T."/>
            <person name="Nagra H."/>
            <person name="Otto T.D."/>
            <person name="Rawlings N."/>
            <person name="Sanchez A."/>
            <person name="Sanders M."/>
            <person name="Subramaniam C."/>
            <person name="Tay Y."/>
            <person name="Dear P."/>
            <person name="Doerig C."/>
            <person name="Gruber A."/>
            <person name="Parkinson J."/>
            <person name="Shirley M."/>
            <person name="Wan K.L."/>
            <person name="Berriman M."/>
            <person name="Tomley F."/>
            <person name="Pain A."/>
        </authorList>
    </citation>
    <scope>NUCLEOTIDE SEQUENCE [LARGE SCALE GENOMIC DNA]</scope>
    <source>
        <strain evidence="6">Houghton</strain>
    </source>
</reference>
<gene>
    <name evidence="6" type="ORF">EBH_0055330</name>
</gene>
<feature type="compositionally biased region" description="Low complexity" evidence="5">
    <location>
        <begin position="374"/>
        <end position="385"/>
    </location>
</feature>
<dbReference type="InterPro" id="IPR050754">
    <property type="entry name" value="FKBP4/5/8-like"/>
</dbReference>
<evidence type="ECO:0000256" key="1">
    <source>
        <dbReference type="ARBA" id="ARBA00000971"/>
    </source>
</evidence>
<evidence type="ECO:0000313" key="7">
    <source>
        <dbReference type="Proteomes" id="UP000030750"/>
    </source>
</evidence>